<dbReference type="PRINTS" id="PR00344">
    <property type="entry name" value="BCTRLSENSOR"/>
</dbReference>
<organism evidence="6 7">
    <name type="scientific">Sorangium cellulosum</name>
    <name type="common">Polyangium cellulosum</name>
    <dbReference type="NCBI Taxonomy" id="56"/>
    <lineage>
        <taxon>Bacteria</taxon>
        <taxon>Pseudomonadati</taxon>
        <taxon>Myxococcota</taxon>
        <taxon>Polyangia</taxon>
        <taxon>Polyangiales</taxon>
        <taxon>Polyangiaceae</taxon>
        <taxon>Sorangium</taxon>
    </lineage>
</organism>
<dbReference type="Gene3D" id="1.10.287.130">
    <property type="match status" value="1"/>
</dbReference>
<dbReference type="GO" id="GO:0004673">
    <property type="term" value="F:protein histidine kinase activity"/>
    <property type="evidence" value="ECO:0007669"/>
    <property type="project" value="UniProtKB-EC"/>
</dbReference>
<evidence type="ECO:0000256" key="3">
    <source>
        <dbReference type="SAM" id="Coils"/>
    </source>
</evidence>
<dbReference type="GO" id="GO:0005524">
    <property type="term" value="F:ATP binding"/>
    <property type="evidence" value="ECO:0007669"/>
    <property type="project" value="InterPro"/>
</dbReference>
<dbReference type="SUPFAM" id="SSF48452">
    <property type="entry name" value="TPR-like"/>
    <property type="match status" value="1"/>
</dbReference>
<reference evidence="6 7" key="1">
    <citation type="submission" date="2015-09" db="EMBL/GenBank/DDBJ databases">
        <title>Sorangium comparison.</title>
        <authorList>
            <person name="Zaburannyi N."/>
            <person name="Bunk B."/>
            <person name="Overmann J."/>
            <person name="Mueller R."/>
        </authorList>
    </citation>
    <scope>NUCLEOTIDE SEQUENCE [LARGE SCALE GENOMIC DNA]</scope>
    <source>
        <strain evidence="6 7">So ce26</strain>
    </source>
</reference>
<evidence type="ECO:0000313" key="7">
    <source>
        <dbReference type="Proteomes" id="UP000238348"/>
    </source>
</evidence>
<dbReference type="PANTHER" id="PTHR43642">
    <property type="entry name" value="HYBRID SIGNAL TRANSDUCTION HISTIDINE KINASE G"/>
    <property type="match status" value="1"/>
</dbReference>
<dbReference type="InterPro" id="IPR004358">
    <property type="entry name" value="Sig_transdc_His_kin-like_C"/>
</dbReference>
<sequence>MNSLPHYTTTGEIHSGAETVTYRGYRNVDRTSVAIKLFRSEYPTSRQIAKLRHEYAITKDLDLAGVVRAYGLERVGAGLALVTENIEAQPLSDILEAQAPSLKTTLRIADSIADAMDAIHRRHIIHKDIKPHNILVHPDTLQVKLIDFGIATRLSQELQQAGIPDSLEGTLAYMSPEQTGRMNRALDHRTDLYSLGVTLYEMLTGVLPFRATDPLELLHSHIAREPTPPHERCPEVPEAVSDIVMKLLSKAAEDRYQSAHGLRADLRECLEQLEATGRITPFPLGRYDRGHGMLIPQKLYGRDAELAALLAAWGRASRGAAELALISGHAGVGKSAVVSELHKAIADQRARFIAGKFDQFNRSVPYASLAQAFRELIRHLLTERSESLTRLRRKLATALGQSGQVLVDLMPELELIIGPQPPVPELGATESQNRLNLVFQSFLGVFATPDHPLVLFLDDLQWADLASLRLLTLLLADPERGHLLVIGAYRDNEIDAGHPLRAARAELRKAGKSMVELTLAPLRLSDVGQLIAHALGCDRQRSAPLAKLVLDKTQGNPFFINQFLVSLYKDHLLTFDPSSGSYCWDLERIRRAGITDNVVDFMARKLRRLTPSTQRILTLAACIGHQFDLETLAMIYEGSLESTAADLWEALREGIVLPLDAEYRFVHAAPDRSGEGEPPPEGMNVSYRFLHDRVQQAAYLLIDEDHKQDLHLRIGRLLLAQRGLGERDENLFDTVNHLNLGAARITSASERTSVARLNLAAGTKAKAKAAYDVAAGYLGAGMSLLGEEGWEQAYELTFALHIERAGCEFLSGHFAQAESLFNFVLTRARTNLDRADVYGRRLLLFNTVAKFDEAVSCARTALALLGVELPDGEDRIQAALEAELAEVPNHLAGRRITDLFDAPELTHPEYRAALTILTNVSAAMLGASPLLHALVCVKHANISLKHGHSEVSAWGYLIYSIVLIEEGRYDEAYEFGRLAMELNEKRSCAVVSSKVKSSFAVFISPYREPLRTSFSYLSQAHRDGLEVGDFQFASYSLFHGITNRLSHGVELAAISEEIERSIPFLQRTKDVMSSLIVTSSRQMIANLRGCTEGHHTLSDGVFDEAEFSATVGAPNHEFMAVFYHIQRAQLAYLYEDHARALALIGMAEPLRPYLACMWMTTEVPFYACLIMLALYPAATAADRARYDREIERHEADVAEWAGTCPENFRHKRLLISAERARVSGDDAAATDLYEQAIKAAQESEYLHHEALANELAARFHLAKGRTKIARMYMADALYGYTRWGAEAKVAQLNEKYAELSPRRAEPRETMLPSRPTTITGVEEKVRERTAELEEAQAKLIRLEREATEKRMAGGFAHEIRNALSGAKLVLARVLGEDETSSRPSLTFESGVELGKLHEELSLRFADEELDRITARLQHIFENQEALDAALRLVFKATARALAITRKLMDFSRIAEGERPAERIHLNELIDSALADLRQTIHGSSIAVRAEVAGSISLVADPMQCYSVVQNLLNNARDAVLEKYPRGGAGVIGVRARTEGDTCVIQVADNGAGIRPENMGKIFDSFYSTKPETGTGLGLAIVKRIIDVAGGTIEVQSEWGKGSQFTVTLPLTRLRATR</sequence>
<accession>A0A2L0EI70</accession>
<feature type="domain" description="Histidine kinase" evidence="5">
    <location>
        <begin position="1354"/>
        <end position="1612"/>
    </location>
</feature>
<protein>
    <recommendedName>
        <fullName evidence="2">histidine kinase</fullName>
        <ecNumber evidence="2">2.7.13.3</ecNumber>
    </recommendedName>
</protein>
<dbReference type="InterPro" id="IPR003594">
    <property type="entry name" value="HATPase_dom"/>
</dbReference>
<dbReference type="PANTHER" id="PTHR43642:SF1">
    <property type="entry name" value="HYBRID SIGNAL TRANSDUCTION HISTIDINE KINASE G"/>
    <property type="match status" value="1"/>
</dbReference>
<dbReference type="PROSITE" id="PS50011">
    <property type="entry name" value="PROTEIN_KINASE_DOM"/>
    <property type="match status" value="1"/>
</dbReference>
<name>A0A2L0EI70_SORCE</name>
<evidence type="ECO:0000256" key="2">
    <source>
        <dbReference type="ARBA" id="ARBA00012438"/>
    </source>
</evidence>
<evidence type="ECO:0000313" key="6">
    <source>
        <dbReference type="EMBL" id="AUX38985.1"/>
    </source>
</evidence>
<dbReference type="InterPro" id="IPR000719">
    <property type="entry name" value="Prot_kinase_dom"/>
</dbReference>
<gene>
    <name evidence="6" type="ORF">SOCE26_003670</name>
</gene>
<dbReference type="Gene3D" id="1.10.510.10">
    <property type="entry name" value="Transferase(Phosphotransferase) domain 1"/>
    <property type="match status" value="1"/>
</dbReference>
<dbReference type="SUPFAM" id="SSF56112">
    <property type="entry name" value="Protein kinase-like (PK-like)"/>
    <property type="match status" value="1"/>
</dbReference>
<dbReference type="RefSeq" id="WP_104977024.1">
    <property type="nucleotide sequence ID" value="NZ_CP012673.1"/>
</dbReference>
<dbReference type="PROSITE" id="PS50109">
    <property type="entry name" value="HIS_KIN"/>
    <property type="match status" value="1"/>
</dbReference>
<dbReference type="Pfam" id="PF02518">
    <property type="entry name" value="HATPase_c"/>
    <property type="match status" value="1"/>
</dbReference>
<dbReference type="Gene3D" id="3.30.565.10">
    <property type="entry name" value="Histidine kinase-like ATPase, C-terminal domain"/>
    <property type="match status" value="1"/>
</dbReference>
<evidence type="ECO:0000256" key="1">
    <source>
        <dbReference type="ARBA" id="ARBA00000085"/>
    </source>
</evidence>
<dbReference type="SMART" id="SM00220">
    <property type="entry name" value="S_TKc"/>
    <property type="match status" value="1"/>
</dbReference>
<dbReference type="InterPro" id="IPR011009">
    <property type="entry name" value="Kinase-like_dom_sf"/>
</dbReference>
<proteinExistence type="predicted"/>
<dbReference type="InterPro" id="IPR011990">
    <property type="entry name" value="TPR-like_helical_dom_sf"/>
</dbReference>
<dbReference type="PROSITE" id="PS00108">
    <property type="entry name" value="PROTEIN_KINASE_ST"/>
    <property type="match status" value="1"/>
</dbReference>
<dbReference type="SUPFAM" id="SSF55874">
    <property type="entry name" value="ATPase domain of HSP90 chaperone/DNA topoisomerase II/histidine kinase"/>
    <property type="match status" value="1"/>
</dbReference>
<dbReference type="InterPro" id="IPR053159">
    <property type="entry name" value="Hybrid_Histidine_Kinase"/>
</dbReference>
<dbReference type="Proteomes" id="UP000238348">
    <property type="component" value="Chromosome"/>
</dbReference>
<dbReference type="InterPro" id="IPR041664">
    <property type="entry name" value="AAA_16"/>
</dbReference>
<evidence type="ECO:0000259" key="4">
    <source>
        <dbReference type="PROSITE" id="PS50011"/>
    </source>
</evidence>
<dbReference type="EC" id="2.7.13.3" evidence="2"/>
<dbReference type="Gene3D" id="3.40.50.300">
    <property type="entry name" value="P-loop containing nucleotide triphosphate hydrolases"/>
    <property type="match status" value="1"/>
</dbReference>
<evidence type="ECO:0000259" key="5">
    <source>
        <dbReference type="PROSITE" id="PS50109"/>
    </source>
</evidence>
<dbReference type="InterPro" id="IPR036890">
    <property type="entry name" value="HATPase_C_sf"/>
</dbReference>
<dbReference type="OrthoDB" id="5521237at2"/>
<dbReference type="InterPro" id="IPR005467">
    <property type="entry name" value="His_kinase_dom"/>
</dbReference>
<dbReference type="CDD" id="cd14014">
    <property type="entry name" value="STKc_PknB_like"/>
    <property type="match status" value="1"/>
</dbReference>
<dbReference type="EMBL" id="CP012673">
    <property type="protein sequence ID" value="AUX38985.1"/>
    <property type="molecule type" value="Genomic_DNA"/>
</dbReference>
<feature type="coiled-coil region" evidence="3">
    <location>
        <begin position="1318"/>
        <end position="1352"/>
    </location>
</feature>
<dbReference type="Pfam" id="PF00069">
    <property type="entry name" value="Pkinase"/>
    <property type="match status" value="1"/>
</dbReference>
<dbReference type="InterPro" id="IPR008271">
    <property type="entry name" value="Ser/Thr_kinase_AS"/>
</dbReference>
<keyword evidence="3" id="KW-0175">Coiled coil</keyword>
<dbReference type="SUPFAM" id="SSF52540">
    <property type="entry name" value="P-loop containing nucleoside triphosphate hydrolases"/>
    <property type="match status" value="1"/>
</dbReference>
<dbReference type="Pfam" id="PF13191">
    <property type="entry name" value="AAA_16"/>
    <property type="match status" value="1"/>
</dbReference>
<dbReference type="InterPro" id="IPR027417">
    <property type="entry name" value="P-loop_NTPase"/>
</dbReference>
<comment type="catalytic activity">
    <reaction evidence="1">
        <text>ATP + protein L-histidine = ADP + protein N-phospho-L-histidine.</text>
        <dbReference type="EC" id="2.7.13.3"/>
    </reaction>
</comment>
<feature type="domain" description="Protein kinase" evidence="4">
    <location>
        <begin position="7"/>
        <end position="270"/>
    </location>
</feature>
<dbReference type="SMART" id="SM00387">
    <property type="entry name" value="HATPase_c"/>
    <property type="match status" value="1"/>
</dbReference>